<gene>
    <name evidence="1" type="ORF">BN996_01456</name>
</gene>
<proteinExistence type="predicted"/>
<dbReference type="RefSeq" id="WP_089777858.1">
    <property type="nucleotide sequence ID" value="NZ_CABLRR010000002.1"/>
</dbReference>
<keyword evidence="2" id="KW-1185">Reference proteome</keyword>
<evidence type="ECO:0000313" key="2">
    <source>
        <dbReference type="Proteomes" id="UP000198902"/>
    </source>
</evidence>
<accession>A0A0D6JQX7</accession>
<dbReference type="AlphaFoldDB" id="A0A0D6JQX7"/>
<dbReference type="Pfam" id="PF19102">
    <property type="entry name" value="DUF5789"/>
    <property type="match status" value="1"/>
</dbReference>
<protein>
    <submittedName>
        <fullName evidence="1">Uncharacterized protein</fullName>
    </submittedName>
</protein>
<dbReference type="InterPro" id="IPR043899">
    <property type="entry name" value="DUF5789"/>
</dbReference>
<reference evidence="2" key="1">
    <citation type="submission" date="2015-03" db="EMBL/GenBank/DDBJ databases">
        <authorList>
            <person name="Urmite Genomes"/>
        </authorList>
    </citation>
    <scope>NUCLEOTIDE SEQUENCE [LARGE SCALE GENOMIC DNA]</scope>
    <source>
        <strain evidence="2">Arc-Hr</strain>
    </source>
</reference>
<dbReference type="OrthoDB" id="317711at2157"/>
<dbReference type="Proteomes" id="UP000198902">
    <property type="component" value="Unassembled WGS sequence"/>
</dbReference>
<organism evidence="1 2">
    <name type="scientific">Haloferax massiliensis</name>
    <dbReference type="NCBI Taxonomy" id="1476858"/>
    <lineage>
        <taxon>Archaea</taxon>
        <taxon>Methanobacteriati</taxon>
        <taxon>Methanobacteriota</taxon>
        <taxon>Stenosarchaea group</taxon>
        <taxon>Halobacteria</taxon>
        <taxon>Halobacteriales</taxon>
        <taxon>Haloferacaceae</taxon>
        <taxon>Haloferax</taxon>
    </lineage>
</organism>
<sequence length="108" mass="11584">MAARPPQNDTSEPNSIEFGIAALADDVDTADIDYPADASEIVRALDDVAVPIDAAGNTVAISDALAAAPKDRFDSRRDLLETLHPVFEEFRANASKSLMGRLRSLVPF</sequence>
<dbReference type="EMBL" id="CSTE01000002">
    <property type="protein sequence ID" value="CQR49980.1"/>
    <property type="molecule type" value="Genomic_DNA"/>
</dbReference>
<name>A0A0D6JQX7_9EURY</name>
<evidence type="ECO:0000313" key="1">
    <source>
        <dbReference type="EMBL" id="CQR49980.1"/>
    </source>
</evidence>